<sequence length="430" mass="46339">MSSQTSIVVEVTSDLANGASVAVSCDGRHPSANPSFLLPGLGRRTRQRTVKYTVGFRLCKGHPRLRACALRPREPRAWHPCCTLSAGPCGASAMAPRLACHGVSPVRGRDWGTAEAAAGRVSGVGALSTRGWLLGIIYSKTTCDVHFPRGRYRTDSPRLSQPDAMAKTALKWASKPVEIHCDMGEAFGNWTMGDDEAIMPHITSCSIACGFHAGDPMVMYKTVKAARRHGVRIGAHPSFLDLQGFGRREMKMDPVECEKMVIYQIGALKAFLDIEGIPLSHVSPHGALYGVMCKDKPICEAVCRAARHFTAPDGTPVPMIGASGTFMESVCAEMGIPFLQEVIADLEYDENGDCIISRTHEAVDLQALRSRLAGALRTGTIESKERKEMVDLKLGAAPLSLCIHSDTPGATEVAAATRQAVDDFNKECFS</sequence>
<organism evidence="1 2">
    <name type="scientific">Purpureocillium lilacinum</name>
    <name type="common">Paecilomyces lilacinus</name>
    <dbReference type="NCBI Taxonomy" id="33203"/>
    <lineage>
        <taxon>Eukaryota</taxon>
        <taxon>Fungi</taxon>
        <taxon>Dikarya</taxon>
        <taxon>Ascomycota</taxon>
        <taxon>Pezizomycotina</taxon>
        <taxon>Sordariomycetes</taxon>
        <taxon>Hypocreomycetidae</taxon>
        <taxon>Hypocreales</taxon>
        <taxon>Ophiocordycipitaceae</taxon>
        <taxon>Purpureocillium</taxon>
    </lineage>
</organism>
<dbReference type="NCBIfam" id="NF003814">
    <property type="entry name" value="PRK05406.1-3"/>
    <property type="match status" value="1"/>
</dbReference>
<dbReference type="SUPFAM" id="SSF88713">
    <property type="entry name" value="Glycoside hydrolase/deacetylase"/>
    <property type="match status" value="1"/>
</dbReference>
<proteinExistence type="predicted"/>
<dbReference type="Pfam" id="PF03746">
    <property type="entry name" value="LamB_YcsF"/>
    <property type="match status" value="1"/>
</dbReference>
<dbReference type="InterPro" id="IPR005501">
    <property type="entry name" value="LamB/YcsF/PxpA-like"/>
</dbReference>
<dbReference type="Proteomes" id="UP000245956">
    <property type="component" value="Unassembled WGS sequence"/>
</dbReference>
<name>A0A2U3ECE8_PURLI</name>
<dbReference type="PANTHER" id="PTHR30292:SF0">
    <property type="entry name" value="5-OXOPROLINASE SUBUNIT A"/>
    <property type="match status" value="1"/>
</dbReference>
<gene>
    <name evidence="1" type="ORF">PCL_10785</name>
</gene>
<dbReference type="EMBL" id="LCWV01000006">
    <property type="protein sequence ID" value="PWI72162.1"/>
    <property type="molecule type" value="Genomic_DNA"/>
</dbReference>
<dbReference type="AlphaFoldDB" id="A0A2U3ECE8"/>
<comment type="caution">
    <text evidence="1">The sequence shown here is derived from an EMBL/GenBank/DDBJ whole genome shotgun (WGS) entry which is preliminary data.</text>
</comment>
<protein>
    <submittedName>
        <fullName evidence="1">Lactam utilization protein lamB</fullName>
    </submittedName>
</protein>
<evidence type="ECO:0000313" key="2">
    <source>
        <dbReference type="Proteomes" id="UP000245956"/>
    </source>
</evidence>
<dbReference type="Gene3D" id="3.20.20.370">
    <property type="entry name" value="Glycoside hydrolase/deacetylase"/>
    <property type="match status" value="1"/>
</dbReference>
<dbReference type="CDD" id="cd11665">
    <property type="entry name" value="LamB_like"/>
    <property type="match status" value="1"/>
</dbReference>
<accession>A0A2U3ECE8</accession>
<dbReference type="InterPro" id="IPR011330">
    <property type="entry name" value="Glyco_hydro/deAcase_b/a-brl"/>
</dbReference>
<evidence type="ECO:0000313" key="1">
    <source>
        <dbReference type="EMBL" id="PWI72162.1"/>
    </source>
</evidence>
<dbReference type="GO" id="GO:0005975">
    <property type="term" value="P:carbohydrate metabolic process"/>
    <property type="evidence" value="ECO:0007669"/>
    <property type="project" value="InterPro"/>
</dbReference>
<dbReference type="PANTHER" id="PTHR30292">
    <property type="entry name" value="UNCHARACTERIZED PROTEIN YBGL-RELATED"/>
    <property type="match status" value="1"/>
</dbReference>
<reference evidence="1 2" key="1">
    <citation type="journal article" date="2016" name="Front. Microbiol.">
        <title>Genome and transcriptome sequences reveal the specific parasitism of the nematophagous Purpureocillium lilacinum 36-1.</title>
        <authorList>
            <person name="Xie J."/>
            <person name="Li S."/>
            <person name="Mo C."/>
            <person name="Xiao X."/>
            <person name="Peng D."/>
            <person name="Wang G."/>
            <person name="Xiao Y."/>
        </authorList>
    </citation>
    <scope>NUCLEOTIDE SEQUENCE [LARGE SCALE GENOMIC DNA]</scope>
    <source>
        <strain evidence="1 2">36-1</strain>
    </source>
</reference>